<evidence type="ECO:0000313" key="3">
    <source>
        <dbReference type="Proteomes" id="UP000270205"/>
    </source>
</evidence>
<sequence length="192" mass="22581">MDMEGLVSDFILIFIFIILPIIFGWALYYVPKIFGDKGIGKILSFSYFIVYIYFFVSIRFPEALFFKSDARAILKEQQMILKDDFTINDVNLGIGIHSDDNFDQFKITVSDRDKENIIKQIKHSKNFTICFDEENCPKIDRSNRYYEKSTIINYETSDSYIREYFKTFGKGKSPMNGWIIISKNDNTIYCSQ</sequence>
<dbReference type="Proteomes" id="UP000270205">
    <property type="component" value="Unassembled WGS sequence"/>
</dbReference>
<reference evidence="2 3" key="1">
    <citation type="submission" date="2018-11" db="EMBL/GenBank/DDBJ databases">
        <authorList>
            <consortium name="Pathogen Informatics"/>
        </authorList>
    </citation>
    <scope>NUCLEOTIDE SEQUENCE [LARGE SCALE GENOMIC DNA]</scope>
    <source>
        <strain evidence="2 3">NCTC12929</strain>
    </source>
</reference>
<name>A0A7Z9CGS6_9FLAO</name>
<comment type="caution">
    <text evidence="2">The sequence shown here is derived from an EMBL/GenBank/DDBJ whole genome shotgun (WGS) entry which is preliminary data.</text>
</comment>
<dbReference type="AlphaFoldDB" id="A0A7Z9CGS6"/>
<gene>
    <name evidence="2" type="ORF">NCTC12929_00976</name>
</gene>
<dbReference type="EMBL" id="UYIV01000001">
    <property type="protein sequence ID" value="VDH03590.1"/>
    <property type="molecule type" value="Genomic_DNA"/>
</dbReference>
<evidence type="ECO:0000313" key="2">
    <source>
        <dbReference type="EMBL" id="VDH03590.1"/>
    </source>
</evidence>
<feature type="transmembrane region" description="Helical" evidence="1">
    <location>
        <begin position="6"/>
        <end position="30"/>
    </location>
</feature>
<feature type="transmembrane region" description="Helical" evidence="1">
    <location>
        <begin position="42"/>
        <end position="60"/>
    </location>
</feature>
<accession>A0A7Z9CGS6</accession>
<keyword evidence="1" id="KW-1133">Transmembrane helix</keyword>
<keyword evidence="1" id="KW-0812">Transmembrane</keyword>
<organism evidence="2 3">
    <name type="scientific">Bergeyella zoohelcum</name>
    <dbReference type="NCBI Taxonomy" id="1015"/>
    <lineage>
        <taxon>Bacteria</taxon>
        <taxon>Pseudomonadati</taxon>
        <taxon>Bacteroidota</taxon>
        <taxon>Flavobacteriia</taxon>
        <taxon>Flavobacteriales</taxon>
        <taxon>Weeksellaceae</taxon>
        <taxon>Bergeyella</taxon>
    </lineage>
</organism>
<keyword evidence="1" id="KW-0472">Membrane</keyword>
<proteinExistence type="predicted"/>
<evidence type="ECO:0000256" key="1">
    <source>
        <dbReference type="SAM" id="Phobius"/>
    </source>
</evidence>
<protein>
    <submittedName>
        <fullName evidence="2">Uncharacterized protein</fullName>
    </submittedName>
</protein>